<reference evidence="3" key="1">
    <citation type="journal article" date="2015" name="PLoS Genet.">
        <title>The dynamic genome and transcriptome of the human fungal pathogen Blastomyces and close relative Emmonsia.</title>
        <authorList>
            <person name="Munoz J.F."/>
            <person name="Gauthier G.M."/>
            <person name="Desjardins C.A."/>
            <person name="Gallo J.E."/>
            <person name="Holder J."/>
            <person name="Sullivan T.D."/>
            <person name="Marty A.J."/>
            <person name="Carmen J.C."/>
            <person name="Chen Z."/>
            <person name="Ding L."/>
            <person name="Gujja S."/>
            <person name="Magrini V."/>
            <person name="Misas E."/>
            <person name="Mitreva M."/>
            <person name="Priest M."/>
            <person name="Saif S."/>
            <person name="Whiston E.A."/>
            <person name="Young S."/>
            <person name="Zeng Q."/>
            <person name="Goldman W.E."/>
            <person name="Mardis E.R."/>
            <person name="Taylor J.W."/>
            <person name="McEwen J.G."/>
            <person name="Clay O.K."/>
            <person name="Klein B.S."/>
            <person name="Cuomo C.A."/>
        </authorList>
    </citation>
    <scope>NUCLEOTIDE SEQUENCE [LARGE SCALE GENOMIC DNA]</scope>
    <source>
        <strain evidence="3">ER-3 / ATCC MYA-2586</strain>
    </source>
</reference>
<evidence type="ECO:0000313" key="2">
    <source>
        <dbReference type="EMBL" id="EEQ84066.1"/>
    </source>
</evidence>
<name>A0ABP2EPB9_AJEDR</name>
<evidence type="ECO:0000256" key="1">
    <source>
        <dbReference type="SAM" id="MobiDB-lite"/>
    </source>
</evidence>
<gene>
    <name evidence="2" type="ORF">BDCG_00871</name>
</gene>
<feature type="region of interest" description="Disordered" evidence="1">
    <location>
        <begin position="83"/>
        <end position="102"/>
    </location>
</feature>
<dbReference type="EMBL" id="EQ999973">
    <property type="protein sequence ID" value="EEQ84066.1"/>
    <property type="molecule type" value="Genomic_DNA"/>
</dbReference>
<organism evidence="2 3">
    <name type="scientific">Ajellomyces dermatitidis (strain ER-3 / ATCC MYA-2586)</name>
    <name type="common">Blastomyces dermatitidis</name>
    <dbReference type="NCBI Taxonomy" id="559297"/>
    <lineage>
        <taxon>Eukaryota</taxon>
        <taxon>Fungi</taxon>
        <taxon>Dikarya</taxon>
        <taxon>Ascomycota</taxon>
        <taxon>Pezizomycotina</taxon>
        <taxon>Eurotiomycetes</taxon>
        <taxon>Eurotiomycetidae</taxon>
        <taxon>Onygenales</taxon>
        <taxon>Ajellomycetaceae</taxon>
        <taxon>Blastomyces</taxon>
    </lineage>
</organism>
<proteinExistence type="predicted"/>
<accession>A0ABP2EPB9</accession>
<sequence length="163" mass="18053">MRVREEREDEETAELCRLNSAAFQAELKCVMREKLQIELLRAAVSETKLSLRSSLNDHMGLYITMLIEGGGVATAVRGAENELNTDTSASRRDDTSLQGTATSTAAAREAGEDVMMRVMLPQLIDTAVFNLAFLIIMKTAAASQRCLLLTRKHQNKPLIILQE</sequence>
<evidence type="ECO:0000313" key="3">
    <source>
        <dbReference type="Proteomes" id="UP000002039"/>
    </source>
</evidence>
<keyword evidence="3" id="KW-1185">Reference proteome</keyword>
<protein>
    <submittedName>
        <fullName evidence="2">Uncharacterized protein</fullName>
    </submittedName>
</protein>
<dbReference type="Proteomes" id="UP000002039">
    <property type="component" value="Unassembled WGS sequence"/>
</dbReference>
<dbReference type="RefSeq" id="XP_045272119.1">
    <property type="nucleotide sequence ID" value="XM_045416375.1"/>
</dbReference>
<dbReference type="GeneID" id="69023558"/>